<dbReference type="Proteomes" id="UP000001514">
    <property type="component" value="Unassembled WGS sequence"/>
</dbReference>
<dbReference type="HOGENOM" id="CLU_101177_0_0_1"/>
<gene>
    <name evidence="2" type="ORF">SELMODRAFT_431237</name>
</gene>
<dbReference type="InParanoid" id="D8TBZ3"/>
<feature type="signal peptide" evidence="1">
    <location>
        <begin position="1"/>
        <end position="25"/>
    </location>
</feature>
<keyword evidence="1" id="KW-0732">Signal</keyword>
<evidence type="ECO:0008006" key="4">
    <source>
        <dbReference type="Google" id="ProtNLM"/>
    </source>
</evidence>
<organism evidence="3">
    <name type="scientific">Selaginella moellendorffii</name>
    <name type="common">Spikemoss</name>
    <dbReference type="NCBI Taxonomy" id="88036"/>
    <lineage>
        <taxon>Eukaryota</taxon>
        <taxon>Viridiplantae</taxon>
        <taxon>Streptophyta</taxon>
        <taxon>Embryophyta</taxon>
        <taxon>Tracheophyta</taxon>
        <taxon>Lycopodiopsida</taxon>
        <taxon>Selaginellales</taxon>
        <taxon>Selaginellaceae</taxon>
        <taxon>Selaginella</taxon>
    </lineage>
</organism>
<dbReference type="OrthoDB" id="772928at2759"/>
<feature type="chain" id="PRO_5003123474" description="PAR1 protein" evidence="1">
    <location>
        <begin position="26"/>
        <end position="196"/>
    </location>
</feature>
<protein>
    <recommendedName>
        <fullName evidence="4">PAR1 protein</fullName>
    </recommendedName>
</protein>
<dbReference type="AlphaFoldDB" id="D8TBZ3"/>
<dbReference type="STRING" id="88036.D8TBZ3"/>
<evidence type="ECO:0000313" key="3">
    <source>
        <dbReference type="Proteomes" id="UP000001514"/>
    </source>
</evidence>
<dbReference type="KEGG" id="smo:SELMODRAFT_431237"/>
<name>D8TBZ3_SELML</name>
<keyword evidence="3" id="KW-1185">Reference proteome</keyword>
<dbReference type="eggNOG" id="ENOG502RXJH">
    <property type="taxonomic scope" value="Eukaryota"/>
</dbReference>
<sequence>MARSSRSLAFVSSFVILLCISGAIAGSRLECEDLPPQDCAFAVSTMGNRCVLEKFIAQDSSAIYECQTSNVMAEKQEAWIESDKCVKECGVERMWVGFSSDGLANRNFVNRLCSPVCQNNCPNIVNLFESLAAGEGVNLAEVCNYVRPSAHRILADSLLFKNTQFVLQSLAGAAAPQAAISAESITLAPAPAPSTN</sequence>
<dbReference type="EMBL" id="GL377713">
    <property type="protein sequence ID" value="EFJ05841.1"/>
    <property type="molecule type" value="Genomic_DNA"/>
</dbReference>
<reference evidence="2 3" key="1">
    <citation type="journal article" date="2011" name="Science">
        <title>The Selaginella genome identifies genetic changes associated with the evolution of vascular plants.</title>
        <authorList>
            <person name="Banks J.A."/>
            <person name="Nishiyama T."/>
            <person name="Hasebe M."/>
            <person name="Bowman J.L."/>
            <person name="Gribskov M."/>
            <person name="dePamphilis C."/>
            <person name="Albert V.A."/>
            <person name="Aono N."/>
            <person name="Aoyama T."/>
            <person name="Ambrose B.A."/>
            <person name="Ashton N.W."/>
            <person name="Axtell M.J."/>
            <person name="Barker E."/>
            <person name="Barker M.S."/>
            <person name="Bennetzen J.L."/>
            <person name="Bonawitz N.D."/>
            <person name="Chapple C."/>
            <person name="Cheng C."/>
            <person name="Correa L.G."/>
            <person name="Dacre M."/>
            <person name="DeBarry J."/>
            <person name="Dreyer I."/>
            <person name="Elias M."/>
            <person name="Engstrom E.M."/>
            <person name="Estelle M."/>
            <person name="Feng L."/>
            <person name="Finet C."/>
            <person name="Floyd S.K."/>
            <person name="Frommer W.B."/>
            <person name="Fujita T."/>
            <person name="Gramzow L."/>
            <person name="Gutensohn M."/>
            <person name="Harholt J."/>
            <person name="Hattori M."/>
            <person name="Heyl A."/>
            <person name="Hirai T."/>
            <person name="Hiwatashi Y."/>
            <person name="Ishikawa M."/>
            <person name="Iwata M."/>
            <person name="Karol K.G."/>
            <person name="Koehler B."/>
            <person name="Kolukisaoglu U."/>
            <person name="Kubo M."/>
            <person name="Kurata T."/>
            <person name="Lalonde S."/>
            <person name="Li K."/>
            <person name="Li Y."/>
            <person name="Litt A."/>
            <person name="Lyons E."/>
            <person name="Manning G."/>
            <person name="Maruyama T."/>
            <person name="Michael T.P."/>
            <person name="Mikami K."/>
            <person name="Miyazaki S."/>
            <person name="Morinaga S."/>
            <person name="Murata T."/>
            <person name="Mueller-Roeber B."/>
            <person name="Nelson D.R."/>
            <person name="Obara M."/>
            <person name="Oguri Y."/>
            <person name="Olmstead R.G."/>
            <person name="Onodera N."/>
            <person name="Petersen B.L."/>
            <person name="Pils B."/>
            <person name="Prigge M."/>
            <person name="Rensing S.A."/>
            <person name="Riano-Pachon D.M."/>
            <person name="Roberts A.W."/>
            <person name="Sato Y."/>
            <person name="Scheller H.V."/>
            <person name="Schulz B."/>
            <person name="Schulz C."/>
            <person name="Shakirov E.V."/>
            <person name="Shibagaki N."/>
            <person name="Shinohara N."/>
            <person name="Shippen D.E."/>
            <person name="Soerensen I."/>
            <person name="Sotooka R."/>
            <person name="Sugimoto N."/>
            <person name="Sugita M."/>
            <person name="Sumikawa N."/>
            <person name="Tanurdzic M."/>
            <person name="Theissen G."/>
            <person name="Ulvskov P."/>
            <person name="Wakazuki S."/>
            <person name="Weng J.K."/>
            <person name="Willats W.W."/>
            <person name="Wipf D."/>
            <person name="Wolf P.G."/>
            <person name="Yang L."/>
            <person name="Zimmer A.D."/>
            <person name="Zhu Q."/>
            <person name="Mitros T."/>
            <person name="Hellsten U."/>
            <person name="Loque D."/>
            <person name="Otillar R."/>
            <person name="Salamov A."/>
            <person name="Schmutz J."/>
            <person name="Shapiro H."/>
            <person name="Lindquist E."/>
            <person name="Lucas S."/>
            <person name="Rokhsar D."/>
            <person name="Grigoriev I.V."/>
        </authorList>
    </citation>
    <scope>NUCLEOTIDE SEQUENCE [LARGE SCALE GENOMIC DNA]</scope>
</reference>
<evidence type="ECO:0000313" key="2">
    <source>
        <dbReference type="EMBL" id="EFJ05841.1"/>
    </source>
</evidence>
<dbReference type="FunCoup" id="D8TBZ3">
    <property type="interactions" value="5"/>
</dbReference>
<dbReference type="Pfam" id="PF06521">
    <property type="entry name" value="PAR1"/>
    <property type="match status" value="1"/>
</dbReference>
<dbReference type="PANTHER" id="PTHR33649:SF2">
    <property type="entry name" value="PAR1 PROTEIN"/>
    <property type="match status" value="1"/>
</dbReference>
<dbReference type="InterPro" id="IPR009489">
    <property type="entry name" value="PAR1"/>
</dbReference>
<proteinExistence type="predicted"/>
<dbReference type="OMA" id="DICAFTI"/>
<accession>D8TBZ3</accession>
<evidence type="ECO:0000256" key="1">
    <source>
        <dbReference type="SAM" id="SignalP"/>
    </source>
</evidence>
<dbReference type="PANTHER" id="PTHR33649">
    <property type="entry name" value="PAR1 PROTEIN"/>
    <property type="match status" value="1"/>
</dbReference>
<dbReference type="Gramene" id="EFJ05841">
    <property type="protein sequence ID" value="EFJ05841"/>
    <property type="gene ID" value="SELMODRAFT_431237"/>
</dbReference>